<keyword evidence="2" id="KW-1185">Reference proteome</keyword>
<dbReference type="Proteomes" id="UP000186336">
    <property type="component" value="Chromosome"/>
</dbReference>
<protein>
    <submittedName>
        <fullName evidence="1">Uncharacterized protein</fullName>
    </submittedName>
</protein>
<sequence length="63" mass="7365">MLEATAVKSRKTPAWDIQQRRHGLCQYIIDFSKRAHDIIKAAMLERFGQTKSENLQQPAHLMR</sequence>
<evidence type="ECO:0000313" key="2">
    <source>
        <dbReference type="Proteomes" id="UP000186336"/>
    </source>
</evidence>
<proteinExistence type="predicted"/>
<evidence type="ECO:0000313" key="1">
    <source>
        <dbReference type="EMBL" id="APX10665.1"/>
    </source>
</evidence>
<dbReference type="EMBL" id="CP019312">
    <property type="protein sequence ID" value="APX10665.1"/>
    <property type="molecule type" value="Genomic_DNA"/>
</dbReference>
<name>A0A1P8MRJ1_9RHOB</name>
<gene>
    <name evidence="1" type="ORF">BWR18_02355</name>
</gene>
<organism evidence="1 2">
    <name type="scientific">Tateyamaria omphalii</name>
    <dbReference type="NCBI Taxonomy" id="299262"/>
    <lineage>
        <taxon>Bacteria</taxon>
        <taxon>Pseudomonadati</taxon>
        <taxon>Pseudomonadota</taxon>
        <taxon>Alphaproteobacteria</taxon>
        <taxon>Rhodobacterales</taxon>
        <taxon>Roseobacteraceae</taxon>
        <taxon>Tateyamaria</taxon>
    </lineage>
</organism>
<accession>A0A1P8MRJ1</accession>
<dbReference type="AlphaFoldDB" id="A0A1P8MRJ1"/>
<reference evidence="1 2" key="1">
    <citation type="submission" date="2017-01" db="EMBL/GenBank/DDBJ databases">
        <title>Complete genome of Tateyamaria omphalii DOK1-4 isolated from seawater in Dokdo.</title>
        <authorList>
            <person name="Kim J.H."/>
            <person name="Chi W.-J."/>
        </authorList>
    </citation>
    <scope>NUCLEOTIDE SEQUENCE [LARGE SCALE GENOMIC DNA]</scope>
    <source>
        <strain evidence="1 2">DOK1-4</strain>
    </source>
</reference>
<dbReference type="KEGG" id="tom:BWR18_02355"/>